<keyword evidence="1" id="KW-0479">Metal-binding</keyword>
<feature type="transmembrane region" description="Helical" evidence="3">
    <location>
        <begin position="269"/>
        <end position="292"/>
    </location>
</feature>
<feature type="domain" description="Cation-transporting P-type ATPase C-terminal" evidence="5">
    <location>
        <begin position="382"/>
        <end position="547"/>
    </location>
</feature>
<dbReference type="SUPFAM" id="SSF81665">
    <property type="entry name" value="Calcium ATPase, transmembrane domain M"/>
    <property type="match status" value="1"/>
</dbReference>
<feature type="transmembrane region" description="Helical" evidence="3">
    <location>
        <begin position="385"/>
        <end position="401"/>
    </location>
</feature>
<feature type="domain" description="Cation-transporting P-type ATPase N-terminal" evidence="6">
    <location>
        <begin position="26"/>
        <end position="75"/>
    </location>
</feature>
<feature type="transmembrane region" description="Helical" evidence="3">
    <location>
        <begin position="115"/>
        <end position="138"/>
    </location>
</feature>
<evidence type="ECO:0000313" key="8">
    <source>
        <dbReference type="Proteomes" id="UP000198287"/>
    </source>
</evidence>
<evidence type="ECO:0000256" key="1">
    <source>
        <dbReference type="ARBA" id="ARBA00022723"/>
    </source>
</evidence>
<dbReference type="GO" id="GO:0005388">
    <property type="term" value="F:P-type calcium transporter activity"/>
    <property type="evidence" value="ECO:0007669"/>
    <property type="project" value="TreeGrafter"/>
</dbReference>
<keyword evidence="8" id="KW-1185">Reference proteome</keyword>
<feature type="transmembrane region" description="Helical" evidence="3">
    <location>
        <begin position="497"/>
        <end position="519"/>
    </location>
</feature>
<dbReference type="STRING" id="158441.A0A226EHM3"/>
<dbReference type="Proteomes" id="UP000198287">
    <property type="component" value="Unassembled WGS sequence"/>
</dbReference>
<feature type="transmembrane region" description="Helical" evidence="3">
    <location>
        <begin position="459"/>
        <end position="477"/>
    </location>
</feature>
<name>A0A226EHM3_FOLCA</name>
<feature type="transmembrane region" description="Helical" evidence="3">
    <location>
        <begin position="429"/>
        <end position="447"/>
    </location>
</feature>
<dbReference type="GO" id="GO:0012505">
    <property type="term" value="C:endomembrane system"/>
    <property type="evidence" value="ECO:0007669"/>
    <property type="project" value="UniProtKB-SubCell"/>
</dbReference>
<dbReference type="EMBL" id="LNIX01000004">
    <property type="protein sequence ID" value="OXA56534.1"/>
    <property type="molecule type" value="Genomic_DNA"/>
</dbReference>
<evidence type="ECO:0000259" key="5">
    <source>
        <dbReference type="Pfam" id="PF00689"/>
    </source>
</evidence>
<dbReference type="AlphaFoldDB" id="A0A226EHM3"/>
<dbReference type="InterPro" id="IPR006068">
    <property type="entry name" value="ATPase_P-typ_cation-transptr_C"/>
</dbReference>
<dbReference type="Gene3D" id="2.70.150.10">
    <property type="entry name" value="Calcium-transporting ATPase, cytoplasmic transduction domain A"/>
    <property type="match status" value="1"/>
</dbReference>
<dbReference type="SUPFAM" id="SSF81653">
    <property type="entry name" value="Calcium ATPase, transduction domain A"/>
    <property type="match status" value="1"/>
</dbReference>
<feature type="transmembrane region" description="Helical" evidence="3">
    <location>
        <begin position="531"/>
        <end position="552"/>
    </location>
</feature>
<proteinExistence type="predicted"/>
<sequence>MTDNKRFGLDPSGIDARMKEGVDSLEKVQEICTLLHTSVQEGLSSFPAHLSLRESAFGKNEYSAQPPPHYSQTFFSLLAKSYSELQPRFIRNILVCAMIFYVVFIVIIVDPGAELSTYLLIILAYIIEPLAFLCVPIFMEARWTYRKQVMLNIALQRVGNTGQTATVMRGGELTAKVKFEDIVVGDIVQLSPGDVVPGDGLLLGQDNGLVFGTTGSDGAYSYPGFGVCAGSAVSKGKGQIVIVAVGSNTRLGQIISEPPQNKELFPVTYILVIATVMGLSFFFTMTTMFLFNTYIIEQMPGEVRHLQQIMTFFGYSVNCFLLMIPFSLPLIIVWILHRSKDSSKAFHGIFKIVQLKVIYNILIVSVMFIHYALIPVLFISGLQKIWMNTFATLLALLLYPTDDANRPLKGADEILTMARETLRNIAGQVFWQLGILLGLILLGGPWLDLNTNPDTGPTAYNTMIFNTLAFMTLFNLFCVRVGKVEKNCFAGILKHRIFCVVWILAAILQLIITQCGGLLFNIHPLTLTELIISLCLALSIFIWTQILVFICFRNNEQSNRARDYENNETEL</sequence>
<dbReference type="PANTHER" id="PTHR24093">
    <property type="entry name" value="CATION TRANSPORTING ATPASE"/>
    <property type="match status" value="1"/>
</dbReference>
<evidence type="ECO:0000259" key="6">
    <source>
        <dbReference type="Pfam" id="PF00690"/>
    </source>
</evidence>
<keyword evidence="3" id="KW-0472">Membrane</keyword>
<dbReference type="InterPro" id="IPR023298">
    <property type="entry name" value="ATPase_P-typ_TM_dom_sf"/>
</dbReference>
<keyword evidence="3" id="KW-1133">Transmembrane helix</keyword>
<dbReference type="Gene3D" id="1.20.1110.10">
    <property type="entry name" value="Calcium-transporting ATPase, transmembrane domain"/>
    <property type="match status" value="2"/>
</dbReference>
<evidence type="ECO:0000313" key="7">
    <source>
        <dbReference type="EMBL" id="OXA56534.1"/>
    </source>
</evidence>
<feature type="transmembrane region" description="Helical" evidence="3">
    <location>
        <begin position="357"/>
        <end position="379"/>
    </location>
</feature>
<reference evidence="7 8" key="1">
    <citation type="submission" date="2015-12" db="EMBL/GenBank/DDBJ databases">
        <title>The genome of Folsomia candida.</title>
        <authorList>
            <person name="Faddeeva A."/>
            <person name="Derks M.F."/>
            <person name="Anvar Y."/>
            <person name="Smit S."/>
            <person name="Van Straalen N."/>
            <person name="Roelofs D."/>
        </authorList>
    </citation>
    <scope>NUCLEOTIDE SEQUENCE [LARGE SCALE GENOMIC DNA]</scope>
    <source>
        <strain evidence="7 8">VU population</strain>
        <tissue evidence="7">Whole body</tissue>
    </source>
</reference>
<accession>A0A226EHM3</accession>
<comment type="caution">
    <text evidence="7">The sequence shown here is derived from an EMBL/GenBank/DDBJ whole genome shotgun (WGS) entry which is preliminary data.</text>
</comment>
<dbReference type="Pfam" id="PF00690">
    <property type="entry name" value="Cation_ATPase_N"/>
    <property type="match status" value="1"/>
</dbReference>
<dbReference type="Pfam" id="PF00689">
    <property type="entry name" value="Cation_ATPase_C"/>
    <property type="match status" value="1"/>
</dbReference>
<feature type="transmembrane region" description="Helical" evidence="3">
    <location>
        <begin position="312"/>
        <end position="336"/>
    </location>
</feature>
<protein>
    <submittedName>
        <fullName evidence="7">Plasma membrane calcium-transporting ATPase 4</fullName>
    </submittedName>
</protein>
<evidence type="ECO:0000256" key="3">
    <source>
        <dbReference type="SAM" id="Phobius"/>
    </source>
</evidence>
<feature type="domain" description="P-type ATPase A" evidence="4">
    <location>
        <begin position="163"/>
        <end position="256"/>
    </location>
</feature>
<evidence type="ECO:0000259" key="4">
    <source>
        <dbReference type="Pfam" id="PF00122"/>
    </source>
</evidence>
<dbReference type="GO" id="GO:0005886">
    <property type="term" value="C:plasma membrane"/>
    <property type="evidence" value="ECO:0007669"/>
    <property type="project" value="TreeGrafter"/>
</dbReference>
<feature type="transmembrane region" description="Helical" evidence="3">
    <location>
        <begin position="89"/>
        <end position="109"/>
    </location>
</feature>
<evidence type="ECO:0000256" key="2">
    <source>
        <dbReference type="ARBA" id="ARBA00022842"/>
    </source>
</evidence>
<dbReference type="Pfam" id="PF00122">
    <property type="entry name" value="E1-E2_ATPase"/>
    <property type="match status" value="1"/>
</dbReference>
<dbReference type="InterPro" id="IPR059000">
    <property type="entry name" value="ATPase_P-type_domA"/>
</dbReference>
<dbReference type="InterPro" id="IPR008250">
    <property type="entry name" value="ATPase_P-typ_transduc_dom_A_sf"/>
</dbReference>
<dbReference type="OrthoDB" id="116380at2759"/>
<keyword evidence="3" id="KW-0812">Transmembrane</keyword>
<dbReference type="InterPro" id="IPR004014">
    <property type="entry name" value="ATPase_P-typ_cation-transptr_N"/>
</dbReference>
<dbReference type="PANTHER" id="PTHR24093:SF506">
    <property type="entry name" value="CATION-TRANSPORTING ATPASE PMA1"/>
    <property type="match status" value="1"/>
</dbReference>
<keyword evidence="2" id="KW-0460">Magnesium</keyword>
<gene>
    <name evidence="7" type="ORF">Fcan01_09918</name>
</gene>
<dbReference type="GO" id="GO:0046872">
    <property type="term" value="F:metal ion binding"/>
    <property type="evidence" value="ECO:0007669"/>
    <property type="project" value="UniProtKB-KW"/>
</dbReference>
<organism evidence="7 8">
    <name type="scientific">Folsomia candida</name>
    <name type="common">Springtail</name>
    <dbReference type="NCBI Taxonomy" id="158441"/>
    <lineage>
        <taxon>Eukaryota</taxon>
        <taxon>Metazoa</taxon>
        <taxon>Ecdysozoa</taxon>
        <taxon>Arthropoda</taxon>
        <taxon>Hexapoda</taxon>
        <taxon>Collembola</taxon>
        <taxon>Entomobryomorpha</taxon>
        <taxon>Isotomoidea</taxon>
        <taxon>Isotomidae</taxon>
        <taxon>Proisotominae</taxon>
        <taxon>Folsomia</taxon>
    </lineage>
</organism>